<dbReference type="Proteomes" id="UP001138997">
    <property type="component" value="Unassembled WGS sequence"/>
</dbReference>
<evidence type="ECO:0000313" key="2">
    <source>
        <dbReference type="EMBL" id="MCD5310586.1"/>
    </source>
</evidence>
<evidence type="ECO:0000313" key="3">
    <source>
        <dbReference type="Proteomes" id="UP001138997"/>
    </source>
</evidence>
<reference evidence="2" key="1">
    <citation type="submission" date="2021-11" db="EMBL/GenBank/DDBJ databases">
        <title>Streptomyces corallinus and Kineosporia corallina sp. nov., two new coral-derived marine actinobacteria.</title>
        <authorList>
            <person name="Buangrab K."/>
            <person name="Sutthacheep M."/>
            <person name="Yeemin T."/>
            <person name="Harunari E."/>
            <person name="Igarashi Y."/>
            <person name="Sripreechasak P."/>
            <person name="Kanchanasin P."/>
            <person name="Tanasupawat S."/>
            <person name="Phongsopitanun W."/>
        </authorList>
    </citation>
    <scope>NUCLEOTIDE SEQUENCE</scope>
    <source>
        <strain evidence="2">JCM 31032</strain>
    </source>
</reference>
<sequence>MIDLRGYLRPLGPASFKPDRTATGPAGPLRRTEWPRLPDRAEHTDPVLIRARLGRYQRALTSARKTLHHPVPDFRPSGASLFTTHSDGGAHQGSAAQQGGDQ</sequence>
<evidence type="ECO:0000256" key="1">
    <source>
        <dbReference type="SAM" id="MobiDB-lite"/>
    </source>
</evidence>
<feature type="compositionally biased region" description="Basic and acidic residues" evidence="1">
    <location>
        <begin position="30"/>
        <end position="42"/>
    </location>
</feature>
<comment type="caution">
    <text evidence="2">The sequence shown here is derived from an EMBL/GenBank/DDBJ whole genome shotgun (WGS) entry which is preliminary data.</text>
</comment>
<accession>A0A9X1SSR3</accession>
<feature type="compositionally biased region" description="Low complexity" evidence="1">
    <location>
        <begin position="85"/>
        <end position="102"/>
    </location>
</feature>
<dbReference type="RefSeq" id="WP_231439592.1">
    <property type="nucleotide sequence ID" value="NZ_JAJOMB010000003.1"/>
</dbReference>
<protein>
    <submittedName>
        <fullName evidence="2">Uncharacterized protein</fullName>
    </submittedName>
</protein>
<feature type="region of interest" description="Disordered" evidence="1">
    <location>
        <begin position="1"/>
        <end position="42"/>
    </location>
</feature>
<name>A0A9X1SSR3_9ACTN</name>
<proteinExistence type="predicted"/>
<feature type="region of interest" description="Disordered" evidence="1">
    <location>
        <begin position="67"/>
        <end position="102"/>
    </location>
</feature>
<dbReference type="EMBL" id="JAJOMB010000003">
    <property type="protein sequence ID" value="MCD5310586.1"/>
    <property type="molecule type" value="Genomic_DNA"/>
</dbReference>
<organism evidence="2 3">
    <name type="scientific">Kineosporia babensis</name>
    <dbReference type="NCBI Taxonomy" id="499548"/>
    <lineage>
        <taxon>Bacteria</taxon>
        <taxon>Bacillati</taxon>
        <taxon>Actinomycetota</taxon>
        <taxon>Actinomycetes</taxon>
        <taxon>Kineosporiales</taxon>
        <taxon>Kineosporiaceae</taxon>
        <taxon>Kineosporia</taxon>
    </lineage>
</organism>
<dbReference type="AlphaFoldDB" id="A0A9X1SSR3"/>
<keyword evidence="3" id="KW-1185">Reference proteome</keyword>
<gene>
    <name evidence="2" type="ORF">LR394_06745</name>
</gene>